<evidence type="ECO:0000313" key="2">
    <source>
        <dbReference type="Proteomes" id="UP000000517"/>
    </source>
</evidence>
<gene>
    <name evidence="1" type="ordered locus">FSU_2631</name>
</gene>
<dbReference type="Proteomes" id="UP000000517">
    <property type="component" value="Chromosome"/>
</dbReference>
<dbReference type="KEGG" id="fsc:FSU_2631"/>
<sequence length="224" mass="27286">MMTRILSRPPRWDILEKFYRVFDKGRKRGCVEQWQKEMPKNLLEQELFDTKIHIEFLTDRREKLNKEFRWTFANMKKLITMDQRIRELNNEISRTFNATKKDIAGLVAQKHEWYKEYELEAEICPANDWSIAGEHEYISDLLFWYVNWDAINILANTNEDHHERHKAYNVPAWKQMMLIDKFVEDGVTWELDALLYDTDASLYSFKDVVRFRPEQFEVRYKLSF</sequence>
<organism evidence="1 2">
    <name type="scientific">Fibrobacter succinogenes (strain ATCC 19169 / S85)</name>
    <dbReference type="NCBI Taxonomy" id="59374"/>
    <lineage>
        <taxon>Bacteria</taxon>
        <taxon>Pseudomonadati</taxon>
        <taxon>Fibrobacterota</taxon>
        <taxon>Fibrobacteria</taxon>
        <taxon>Fibrobacterales</taxon>
        <taxon>Fibrobacteraceae</taxon>
        <taxon>Fibrobacter</taxon>
    </lineage>
</organism>
<name>D9S636_FIBSS</name>
<dbReference type="EMBL" id="CP002158">
    <property type="protein sequence ID" value="ADL26345.1"/>
    <property type="molecule type" value="Genomic_DNA"/>
</dbReference>
<reference evidence="2" key="1">
    <citation type="submission" date="2010-08" db="EMBL/GenBank/DDBJ databases">
        <title>Complete sequence of Fibrobacter succinogenes subsp. succinogenes S85.</title>
        <authorList>
            <person name="Durkin A.S."/>
            <person name="Nelson K.E."/>
            <person name="Morrison M."/>
            <person name="Forsberg C.W."/>
            <person name="Wilson D.B."/>
            <person name="Russell J.B."/>
            <person name="Cann I.K.O."/>
            <person name="Mackie R.I."/>
            <person name="White B.A."/>
        </authorList>
    </citation>
    <scope>NUCLEOTIDE SEQUENCE [LARGE SCALE GENOMIC DNA]</scope>
    <source>
        <strain evidence="2">ATCC 19169 / S85</strain>
    </source>
</reference>
<protein>
    <submittedName>
        <fullName evidence="1">Uncharacterized protein</fullName>
    </submittedName>
</protein>
<evidence type="ECO:0000313" key="1">
    <source>
        <dbReference type="EMBL" id="ADL26345.1"/>
    </source>
</evidence>
<dbReference type="HOGENOM" id="CLU_1233516_0_0_0"/>
<proteinExistence type="predicted"/>
<accession>D9S636</accession>
<dbReference type="AlphaFoldDB" id="D9S636"/>